<protein>
    <submittedName>
        <fullName evidence="2">Uncharacterized protein</fullName>
    </submittedName>
</protein>
<feature type="region of interest" description="Disordered" evidence="1">
    <location>
        <begin position="1"/>
        <end position="39"/>
    </location>
</feature>
<dbReference type="RefSeq" id="XP_020430941.1">
    <property type="nucleotide sequence ID" value="XM_020579102.1"/>
</dbReference>
<accession>D3BHR7</accession>
<sequence length="223" mass="25932">MVKMDSRVQPTQQSLQSLNRKTETDSSNDSDHDNNEEEFHFPKTIRSVWESLKSSTSRYQSLSSTENEISKFFEKLHQYLIIEEHKLKKDIINEKDIIINQIDNNINHLKYLVQIININNKLNNSNNDDSSSDNEDNIYASSNSYDNQSIVTDTIEQYSTTTIMESILTSSTLKSFITDNNQTLFNEHHDPFNFDELIKQHNNDSSSLLLDIINKYKNQITSI</sequence>
<dbReference type="InParanoid" id="D3BHR7"/>
<proteinExistence type="predicted"/>
<keyword evidence="3" id="KW-1185">Reference proteome</keyword>
<comment type="caution">
    <text evidence="2">The sequence shown here is derived from an EMBL/GenBank/DDBJ whole genome shotgun (WGS) entry which is preliminary data.</text>
</comment>
<gene>
    <name evidence="2" type="ORF">PPL_08281</name>
</gene>
<reference evidence="2 3" key="1">
    <citation type="journal article" date="2011" name="Genome Res.">
        <title>Phylogeny-wide analysis of social amoeba genomes highlights ancient origins for complex intercellular communication.</title>
        <authorList>
            <person name="Heidel A.J."/>
            <person name="Lawal H.M."/>
            <person name="Felder M."/>
            <person name="Schilde C."/>
            <person name="Helps N.R."/>
            <person name="Tunggal B."/>
            <person name="Rivero F."/>
            <person name="John U."/>
            <person name="Schleicher M."/>
            <person name="Eichinger L."/>
            <person name="Platzer M."/>
            <person name="Noegel A.A."/>
            <person name="Schaap P."/>
            <person name="Gloeckner G."/>
        </authorList>
    </citation>
    <scope>NUCLEOTIDE SEQUENCE [LARGE SCALE GENOMIC DNA]</scope>
    <source>
        <strain evidence="3">ATCC 26659 / Pp 5 / PN500</strain>
    </source>
</reference>
<name>D3BHR7_HETP5</name>
<evidence type="ECO:0000313" key="3">
    <source>
        <dbReference type="Proteomes" id="UP000001396"/>
    </source>
</evidence>
<evidence type="ECO:0000256" key="1">
    <source>
        <dbReference type="SAM" id="MobiDB-lite"/>
    </source>
</evidence>
<dbReference type="AlphaFoldDB" id="D3BHR7"/>
<dbReference type="Proteomes" id="UP000001396">
    <property type="component" value="Unassembled WGS sequence"/>
</dbReference>
<feature type="compositionally biased region" description="Polar residues" evidence="1">
    <location>
        <begin position="8"/>
        <end position="19"/>
    </location>
</feature>
<dbReference type="EMBL" id="ADBJ01000037">
    <property type="protein sequence ID" value="EFA78817.1"/>
    <property type="molecule type" value="Genomic_DNA"/>
</dbReference>
<feature type="compositionally biased region" description="Basic and acidic residues" evidence="1">
    <location>
        <begin position="20"/>
        <end position="39"/>
    </location>
</feature>
<evidence type="ECO:0000313" key="2">
    <source>
        <dbReference type="EMBL" id="EFA78817.1"/>
    </source>
</evidence>
<dbReference type="GeneID" id="31363761"/>
<organism evidence="2 3">
    <name type="scientific">Heterostelium pallidum (strain ATCC 26659 / Pp 5 / PN500)</name>
    <name type="common">Cellular slime mold</name>
    <name type="synonym">Polysphondylium pallidum</name>
    <dbReference type="NCBI Taxonomy" id="670386"/>
    <lineage>
        <taxon>Eukaryota</taxon>
        <taxon>Amoebozoa</taxon>
        <taxon>Evosea</taxon>
        <taxon>Eumycetozoa</taxon>
        <taxon>Dictyostelia</taxon>
        <taxon>Acytosteliales</taxon>
        <taxon>Acytosteliaceae</taxon>
        <taxon>Heterostelium</taxon>
    </lineage>
</organism>